<keyword evidence="2" id="KW-1185">Reference proteome</keyword>
<comment type="caution">
    <text evidence="1">The sequence shown here is derived from an EMBL/GenBank/DDBJ whole genome shotgun (WGS) entry which is preliminary data.</text>
</comment>
<reference evidence="2" key="1">
    <citation type="submission" date="2018-08" db="EMBL/GenBank/DDBJ databases">
        <authorList>
            <person name="Khan S.A."/>
            <person name="J S.E."/>
        </authorList>
    </citation>
    <scope>NUCLEOTIDE SEQUENCE [LARGE SCALE GENOMIC DNA]</scope>
    <source>
        <strain evidence="2">PoM-212</strain>
    </source>
</reference>
<proteinExistence type="predicted"/>
<gene>
    <name evidence="1" type="ORF">DZC72_02915</name>
</gene>
<evidence type="ECO:0000313" key="1">
    <source>
        <dbReference type="EMBL" id="RRQ49569.1"/>
    </source>
</evidence>
<accession>A0A3R8R8Z7</accession>
<dbReference type="RefSeq" id="WP_125221391.1">
    <property type="nucleotide sequence ID" value="NZ_QUSX01000001.1"/>
</dbReference>
<reference evidence="2" key="2">
    <citation type="submission" date="2018-12" db="EMBL/GenBank/DDBJ databases">
        <title>Maribacter lutimaris sp. nov., isolated from marine sediment.</title>
        <authorList>
            <person name="Kim K.K."/>
        </authorList>
    </citation>
    <scope>NUCLEOTIDE SEQUENCE [LARGE SCALE GENOMIC DNA]</scope>
    <source>
        <strain evidence="2">PoM-212</strain>
    </source>
</reference>
<dbReference type="EMBL" id="QUSX01000001">
    <property type="protein sequence ID" value="RRQ49569.1"/>
    <property type="molecule type" value="Genomic_DNA"/>
</dbReference>
<evidence type="ECO:0000313" key="2">
    <source>
        <dbReference type="Proteomes" id="UP000286990"/>
    </source>
</evidence>
<name>A0A3R8R8Z7_9FLAO</name>
<organism evidence="1 2">
    <name type="scientific">Maribacter algicola</name>
    <dbReference type="NCBI Taxonomy" id="2498892"/>
    <lineage>
        <taxon>Bacteria</taxon>
        <taxon>Pseudomonadati</taxon>
        <taxon>Bacteroidota</taxon>
        <taxon>Flavobacteriia</taxon>
        <taxon>Flavobacteriales</taxon>
        <taxon>Flavobacteriaceae</taxon>
        <taxon>Maribacter</taxon>
    </lineage>
</organism>
<dbReference type="AlphaFoldDB" id="A0A3R8R8Z7"/>
<dbReference type="Proteomes" id="UP000286990">
    <property type="component" value="Unassembled WGS sequence"/>
</dbReference>
<sequence length="127" mass="14207">MESLLKIQDQYNSLDSLRTFIKTQTNYDCSIEYDIWEGTIDANGQMAQCLVIKKSSMHAVKALFVNDNTLKVSHFIPNKVLNAYFGKSVKAYRSVLEIAGEAIKNAVLKGSQQKAFDELEKLVAKAA</sequence>
<dbReference type="OrthoDB" id="1162208at2"/>
<protein>
    <submittedName>
        <fullName evidence="1">Uncharacterized protein</fullName>
    </submittedName>
</protein>